<comment type="caution">
    <text evidence="1">The sequence shown here is derived from an EMBL/GenBank/DDBJ whole genome shotgun (WGS) entry which is preliminary data.</text>
</comment>
<name>A0ACC2RKC2_9FUNG</name>
<gene>
    <name evidence="1" type="ORF">DSO57_1013561</name>
</gene>
<keyword evidence="2" id="KW-1185">Reference proteome</keyword>
<protein>
    <submittedName>
        <fullName evidence="1">Uncharacterized protein</fullName>
    </submittedName>
</protein>
<dbReference type="EMBL" id="QTSX02007150">
    <property type="protein sequence ID" value="KAJ9050548.1"/>
    <property type="molecule type" value="Genomic_DNA"/>
</dbReference>
<evidence type="ECO:0000313" key="1">
    <source>
        <dbReference type="EMBL" id="KAJ9050548.1"/>
    </source>
</evidence>
<dbReference type="Proteomes" id="UP001165960">
    <property type="component" value="Unassembled WGS sequence"/>
</dbReference>
<proteinExistence type="predicted"/>
<evidence type="ECO:0000313" key="2">
    <source>
        <dbReference type="Proteomes" id="UP001165960"/>
    </source>
</evidence>
<sequence length="69" mass="7712">MKTRRSKKTAKQAGYRETLPASSNSPSSIIYPDPAAEELPDEEASLIDPDTSPERYLPDEEEVIKDLPH</sequence>
<accession>A0ACC2RKC2</accession>
<reference evidence="1" key="1">
    <citation type="submission" date="2022-04" db="EMBL/GenBank/DDBJ databases">
        <title>Genome of the entomopathogenic fungus Entomophthora muscae.</title>
        <authorList>
            <person name="Elya C."/>
            <person name="Lovett B.R."/>
            <person name="Lee E."/>
            <person name="Macias A.M."/>
            <person name="Hajek A.E."/>
            <person name="De Bivort B.L."/>
            <person name="Kasson M.T."/>
            <person name="De Fine Licht H.H."/>
            <person name="Stajich J.E."/>
        </authorList>
    </citation>
    <scope>NUCLEOTIDE SEQUENCE</scope>
    <source>
        <strain evidence="1">Berkeley</strain>
    </source>
</reference>
<organism evidence="1 2">
    <name type="scientific">Entomophthora muscae</name>
    <dbReference type="NCBI Taxonomy" id="34485"/>
    <lineage>
        <taxon>Eukaryota</taxon>
        <taxon>Fungi</taxon>
        <taxon>Fungi incertae sedis</taxon>
        <taxon>Zoopagomycota</taxon>
        <taxon>Entomophthoromycotina</taxon>
        <taxon>Entomophthoromycetes</taxon>
        <taxon>Entomophthorales</taxon>
        <taxon>Entomophthoraceae</taxon>
        <taxon>Entomophthora</taxon>
    </lineage>
</organism>